<reference evidence="2 3" key="2">
    <citation type="submission" date="2011-11" db="EMBL/GenBank/DDBJ databases">
        <authorList>
            <consortium name="US DOE Joint Genome Institute"/>
            <person name="Lucas S."/>
            <person name="Han J."/>
            <person name="Lapidus A."/>
            <person name="Cheng J.-F."/>
            <person name="Goodwin L."/>
            <person name="Pitluck S."/>
            <person name="Peters L."/>
            <person name="Ovchinnikova G."/>
            <person name="Zhang X."/>
            <person name="Detter J.C."/>
            <person name="Han C."/>
            <person name="Tapia R."/>
            <person name="Land M."/>
            <person name="Hauser L."/>
            <person name="Kyrpides N."/>
            <person name="Ivanova N."/>
            <person name="Pagani I."/>
            <person name="Vogl K."/>
            <person name="Liu Z."/>
            <person name="Overmann J."/>
            <person name="Frigaard N.-U."/>
            <person name="Bryant D."/>
            <person name="Woyke T."/>
        </authorList>
    </citation>
    <scope>NUCLEOTIDE SEQUENCE [LARGE SCALE GENOMIC DNA]</scope>
    <source>
        <strain evidence="2 3">970</strain>
    </source>
</reference>
<evidence type="ECO:0000313" key="2">
    <source>
        <dbReference type="EMBL" id="EIC22787.1"/>
    </source>
</evidence>
<keyword evidence="3" id="KW-1185">Reference proteome</keyword>
<proteinExistence type="predicted"/>
<sequence length="52" mass="5973">MSDLSEWTHDYSTGERDLDDEINDMIDGTNCPDGWHQECDSDYPDNCSCEPD</sequence>
<accession>H8YWG1</accession>
<dbReference type="HOGENOM" id="CLU_3085809_0_0_6"/>
<name>H8YWG1_9GAMM</name>
<dbReference type="RefSeq" id="WP_009146873.1">
    <property type="nucleotide sequence ID" value="NZ_CP121471.1"/>
</dbReference>
<dbReference type="AlphaFoldDB" id="H8YWG1"/>
<evidence type="ECO:0000256" key="1">
    <source>
        <dbReference type="SAM" id="MobiDB-lite"/>
    </source>
</evidence>
<reference evidence="3" key="1">
    <citation type="submission" date="2011-06" db="EMBL/GenBank/DDBJ databases">
        <authorList>
            <consortium name="US DOE Joint Genome Institute (JGI-PGF)"/>
            <person name="Lucas S."/>
            <person name="Han J."/>
            <person name="Lapidus A."/>
            <person name="Cheng J.-F."/>
            <person name="Goodwin L."/>
            <person name="Pitluck S."/>
            <person name="Peters L."/>
            <person name="Land M.L."/>
            <person name="Hauser L."/>
            <person name="Vogl K."/>
            <person name="Liu Z."/>
            <person name="Overmann J."/>
            <person name="Frigaard N.-U."/>
            <person name="Bryant D.A."/>
            <person name="Woyke T.J."/>
        </authorList>
    </citation>
    <scope>NUCLEOTIDE SEQUENCE [LARGE SCALE GENOMIC DNA]</scope>
    <source>
        <strain evidence="3">970</strain>
    </source>
</reference>
<feature type="region of interest" description="Disordered" evidence="1">
    <location>
        <begin position="1"/>
        <end position="35"/>
    </location>
</feature>
<dbReference type="EMBL" id="JH603168">
    <property type="protein sequence ID" value="EIC22787.1"/>
    <property type="molecule type" value="Genomic_DNA"/>
</dbReference>
<gene>
    <name evidence="2" type="ORF">Thi970DRAFT_00422</name>
</gene>
<organism evidence="2 3">
    <name type="scientific">Thiorhodovibrio frisius</name>
    <dbReference type="NCBI Taxonomy" id="631362"/>
    <lineage>
        <taxon>Bacteria</taxon>
        <taxon>Pseudomonadati</taxon>
        <taxon>Pseudomonadota</taxon>
        <taxon>Gammaproteobacteria</taxon>
        <taxon>Chromatiales</taxon>
        <taxon>Chromatiaceae</taxon>
        <taxon>Thiorhodovibrio</taxon>
    </lineage>
</organism>
<dbReference type="Proteomes" id="UP000002964">
    <property type="component" value="Unassembled WGS sequence"/>
</dbReference>
<evidence type="ECO:0000313" key="3">
    <source>
        <dbReference type="Proteomes" id="UP000002964"/>
    </source>
</evidence>
<protein>
    <submittedName>
        <fullName evidence="2">Uncharacterized protein</fullName>
    </submittedName>
</protein>
<feature type="compositionally biased region" description="Basic and acidic residues" evidence="1">
    <location>
        <begin position="1"/>
        <end position="16"/>
    </location>
</feature>